<reference evidence="1 2" key="1">
    <citation type="journal article" date="2006" name="Mol. Plant Microbe Interact.">
        <title>Identification of open reading frames unique to a select agent: Ralstonia solanacearum race 3 biovar 2.</title>
        <authorList>
            <person name="Gabriel D.W."/>
            <person name="Allen C."/>
            <person name="Schell M."/>
            <person name="Denny T.P."/>
            <person name="Greenberg J.T."/>
            <person name="Duan Y.P."/>
            <person name="Flores-Cruz Z."/>
            <person name="Huang Q."/>
            <person name="Clifford J.M."/>
            <person name="Presting G."/>
            <person name="Gonzalez E.T."/>
            <person name="Reddy J."/>
            <person name="Elphinstone J."/>
            <person name="Swanson J."/>
            <person name="Yao J."/>
            <person name="Mulholland V."/>
            <person name="Liu L."/>
            <person name="Farmerie W."/>
            <person name="Patnaikuni M."/>
            <person name="Balogh B."/>
            <person name="Norman D."/>
            <person name="Alvarez A."/>
            <person name="Castillo J.A."/>
            <person name="Jones J."/>
            <person name="Saddler G."/>
            <person name="Walunas T."/>
            <person name="Zhukov A."/>
            <person name="Mikhailova N."/>
        </authorList>
    </citation>
    <scope>NUCLEOTIDE SEQUENCE [LARGE SCALE GENOMIC DNA]</scope>
    <source>
        <strain evidence="1 2">UW551</strain>
    </source>
</reference>
<dbReference type="AlphaFoldDB" id="A0AB33VCT2"/>
<dbReference type="EMBL" id="AAKL01000040">
    <property type="protein sequence ID" value="EAP71877.1"/>
    <property type="molecule type" value="Genomic_DNA"/>
</dbReference>
<comment type="caution">
    <text evidence="1">The sequence shown here is derived from an EMBL/GenBank/DDBJ whole genome shotgun (WGS) entry which is preliminary data.</text>
</comment>
<evidence type="ECO:0000313" key="2">
    <source>
        <dbReference type="Proteomes" id="UP000005933"/>
    </source>
</evidence>
<dbReference type="Proteomes" id="UP000005933">
    <property type="component" value="Unassembled WGS sequence"/>
</dbReference>
<evidence type="ECO:0008006" key="3">
    <source>
        <dbReference type="Google" id="ProtNLM"/>
    </source>
</evidence>
<sequence length="101" mass="10304">MPVCAEPSVCGACPLPVLPEAAPTVLPAEPLSAAVLWVPSPALPTAEALAPPPVTPLPVTVWPSRFTVFTLMLCAVVCTVWFDEAIAGNAITVVEATGEVG</sequence>
<organism evidence="1 2">
    <name type="scientific">Ralstonia solanacearum (strain UW551)</name>
    <dbReference type="NCBI Taxonomy" id="342110"/>
    <lineage>
        <taxon>Bacteria</taxon>
        <taxon>Pseudomonadati</taxon>
        <taxon>Pseudomonadota</taxon>
        <taxon>Betaproteobacteria</taxon>
        <taxon>Burkholderiales</taxon>
        <taxon>Burkholderiaceae</taxon>
        <taxon>Ralstonia</taxon>
        <taxon>Ralstonia solanacearum species complex</taxon>
    </lineage>
</organism>
<gene>
    <name evidence="1" type="ORF">RRSL_01589</name>
</gene>
<accession>A0AB33VCT2</accession>
<evidence type="ECO:0000313" key="1">
    <source>
        <dbReference type="EMBL" id="EAP71877.1"/>
    </source>
</evidence>
<name>A0AB33VCT2_RALSU</name>
<proteinExistence type="predicted"/>
<protein>
    <recommendedName>
        <fullName evidence="3">Transmembrane protein</fullName>
    </recommendedName>
</protein>